<gene>
    <name evidence="5" type="ORF">LZC94_43930</name>
</gene>
<proteinExistence type="predicted"/>
<keyword evidence="1" id="KW-0805">Transcription regulation</keyword>
<accession>A0ABZ2M0A5</accession>
<dbReference type="InterPro" id="IPR018060">
    <property type="entry name" value="HTH_AraC"/>
</dbReference>
<reference evidence="5 6" key="1">
    <citation type="submission" date="2021-12" db="EMBL/GenBank/DDBJ databases">
        <title>Discovery of the Pendulisporaceae a myxobacterial family with distinct sporulation behavior and unique specialized metabolism.</title>
        <authorList>
            <person name="Garcia R."/>
            <person name="Popoff A."/>
            <person name="Bader C.D."/>
            <person name="Loehr J."/>
            <person name="Walesch S."/>
            <person name="Walt C."/>
            <person name="Boldt J."/>
            <person name="Bunk B."/>
            <person name="Haeckl F.J.F.P.J."/>
            <person name="Gunesch A.P."/>
            <person name="Birkelbach J."/>
            <person name="Nuebel U."/>
            <person name="Pietschmann T."/>
            <person name="Bach T."/>
            <person name="Mueller R."/>
        </authorList>
    </citation>
    <scope>NUCLEOTIDE SEQUENCE [LARGE SCALE GENOMIC DNA]</scope>
    <source>
        <strain evidence="5 6">MSr11954</strain>
    </source>
</reference>
<dbReference type="SUPFAM" id="SSF46689">
    <property type="entry name" value="Homeodomain-like"/>
    <property type="match status" value="2"/>
</dbReference>
<evidence type="ECO:0000313" key="6">
    <source>
        <dbReference type="Proteomes" id="UP001370348"/>
    </source>
</evidence>
<keyword evidence="2" id="KW-0238">DNA-binding</keyword>
<dbReference type="InterPro" id="IPR009057">
    <property type="entry name" value="Homeodomain-like_sf"/>
</dbReference>
<evidence type="ECO:0000256" key="3">
    <source>
        <dbReference type="ARBA" id="ARBA00023163"/>
    </source>
</evidence>
<dbReference type="Gene3D" id="1.10.10.60">
    <property type="entry name" value="Homeodomain-like"/>
    <property type="match status" value="2"/>
</dbReference>
<dbReference type="InterPro" id="IPR053142">
    <property type="entry name" value="PchR_regulatory_protein"/>
</dbReference>
<evidence type="ECO:0000256" key="2">
    <source>
        <dbReference type="ARBA" id="ARBA00023125"/>
    </source>
</evidence>
<evidence type="ECO:0000313" key="5">
    <source>
        <dbReference type="EMBL" id="WXB14757.1"/>
    </source>
</evidence>
<dbReference type="PANTHER" id="PTHR47893:SF1">
    <property type="entry name" value="REGULATORY PROTEIN PCHR"/>
    <property type="match status" value="1"/>
</dbReference>
<sequence>MLDGPTDLSVGGREIALAAGGSSDRRIATAVMFSMAEGDTVVRRLRQGVHLRHFVVIAGREWLAASGLDSDTVPPAVRAFQREHLALRRWRLSEQIVFLTEQLLAPPIYGPPVHHLLLESKAIELFADGLRTIAGGEIGPGHGNLDPRAFQRIRAVKERLDASGGMPSSLAAVAKQAGMNVAALQQHFRAAFGSTVFGYLRERNLQRARQALEHGLTVSEAAFEAGYRSPANFATAFKRRFGQTPKRFRS</sequence>
<dbReference type="RefSeq" id="WP_394824382.1">
    <property type="nucleotide sequence ID" value="NZ_CP089984.1"/>
</dbReference>
<dbReference type="InterPro" id="IPR020449">
    <property type="entry name" value="Tscrpt_reg_AraC-type_HTH"/>
</dbReference>
<name>A0ABZ2M0A5_9BACT</name>
<evidence type="ECO:0000256" key="1">
    <source>
        <dbReference type="ARBA" id="ARBA00023015"/>
    </source>
</evidence>
<dbReference type="PRINTS" id="PR00032">
    <property type="entry name" value="HTHARAC"/>
</dbReference>
<dbReference type="PANTHER" id="PTHR47893">
    <property type="entry name" value="REGULATORY PROTEIN PCHR"/>
    <property type="match status" value="1"/>
</dbReference>
<feature type="domain" description="HTH araC/xylS-type" evidence="4">
    <location>
        <begin position="154"/>
        <end position="250"/>
    </location>
</feature>
<dbReference type="SMART" id="SM00342">
    <property type="entry name" value="HTH_ARAC"/>
    <property type="match status" value="1"/>
</dbReference>
<dbReference type="EMBL" id="CP089984">
    <property type="protein sequence ID" value="WXB14757.1"/>
    <property type="molecule type" value="Genomic_DNA"/>
</dbReference>
<dbReference type="PROSITE" id="PS01124">
    <property type="entry name" value="HTH_ARAC_FAMILY_2"/>
    <property type="match status" value="1"/>
</dbReference>
<evidence type="ECO:0000259" key="4">
    <source>
        <dbReference type="PROSITE" id="PS01124"/>
    </source>
</evidence>
<keyword evidence="6" id="KW-1185">Reference proteome</keyword>
<protein>
    <submittedName>
        <fullName evidence="5">Helix-turn-helix domain-containing protein</fullName>
    </submittedName>
</protein>
<keyword evidence="3" id="KW-0804">Transcription</keyword>
<organism evidence="5 6">
    <name type="scientific">Pendulispora albinea</name>
    <dbReference type="NCBI Taxonomy" id="2741071"/>
    <lineage>
        <taxon>Bacteria</taxon>
        <taxon>Pseudomonadati</taxon>
        <taxon>Myxococcota</taxon>
        <taxon>Myxococcia</taxon>
        <taxon>Myxococcales</taxon>
        <taxon>Sorangiineae</taxon>
        <taxon>Pendulisporaceae</taxon>
        <taxon>Pendulispora</taxon>
    </lineage>
</organism>
<dbReference type="Pfam" id="PF12833">
    <property type="entry name" value="HTH_18"/>
    <property type="match status" value="1"/>
</dbReference>
<dbReference type="Proteomes" id="UP001370348">
    <property type="component" value="Chromosome"/>
</dbReference>